<feature type="region of interest" description="Disordered" evidence="1">
    <location>
        <begin position="21"/>
        <end position="70"/>
    </location>
</feature>
<comment type="caution">
    <text evidence="2">The sequence shown here is derived from an EMBL/GenBank/DDBJ whole genome shotgun (WGS) entry which is preliminary data.</text>
</comment>
<evidence type="ECO:0000256" key="1">
    <source>
        <dbReference type="SAM" id="MobiDB-lite"/>
    </source>
</evidence>
<dbReference type="EMBL" id="JADEXG010000025">
    <property type="protein sequence ID" value="MBE9078054.1"/>
    <property type="molecule type" value="Genomic_DNA"/>
</dbReference>
<feature type="compositionally biased region" description="Basic and acidic residues" evidence="1">
    <location>
        <begin position="53"/>
        <end position="70"/>
    </location>
</feature>
<dbReference type="RefSeq" id="WP_193907490.1">
    <property type="nucleotide sequence ID" value="NZ_JADEXG010000025.1"/>
</dbReference>
<proteinExistence type="predicted"/>
<sequence length="70" mass="7926">MSEQKRQRLQAAEDFMKSMEQLQSLLQGDEAESARVSRLEPLPEPDSDWDTASVEHEGPANRSLRPGDEN</sequence>
<accession>A0A8J7AP79</accession>
<evidence type="ECO:0000313" key="2">
    <source>
        <dbReference type="EMBL" id="MBE9078054.1"/>
    </source>
</evidence>
<gene>
    <name evidence="2" type="ORF">IQ241_12245</name>
</gene>
<reference evidence="2" key="1">
    <citation type="submission" date="2020-10" db="EMBL/GenBank/DDBJ databases">
        <authorList>
            <person name="Castelo-Branco R."/>
            <person name="Eusebio N."/>
            <person name="Adriana R."/>
            <person name="Vieira A."/>
            <person name="Brugerolle De Fraissinette N."/>
            <person name="Rezende De Castro R."/>
            <person name="Schneider M.P."/>
            <person name="Vasconcelos V."/>
            <person name="Leao P.N."/>
        </authorList>
    </citation>
    <scope>NUCLEOTIDE SEQUENCE</scope>
    <source>
        <strain evidence="2">LEGE 07310</strain>
    </source>
</reference>
<keyword evidence="3" id="KW-1185">Reference proteome</keyword>
<dbReference type="AlphaFoldDB" id="A0A8J7AP79"/>
<dbReference type="Proteomes" id="UP000636505">
    <property type="component" value="Unassembled WGS sequence"/>
</dbReference>
<name>A0A8J7AP79_9CYAN</name>
<protein>
    <submittedName>
        <fullName evidence="2">Uncharacterized protein</fullName>
    </submittedName>
</protein>
<organism evidence="2 3">
    <name type="scientific">Vasconcelosia minhoensis LEGE 07310</name>
    <dbReference type="NCBI Taxonomy" id="915328"/>
    <lineage>
        <taxon>Bacteria</taxon>
        <taxon>Bacillati</taxon>
        <taxon>Cyanobacteriota</taxon>
        <taxon>Cyanophyceae</taxon>
        <taxon>Nodosilineales</taxon>
        <taxon>Cymatolegaceae</taxon>
        <taxon>Vasconcelosia</taxon>
        <taxon>Vasconcelosia minhoensis</taxon>
    </lineage>
</organism>
<evidence type="ECO:0000313" key="3">
    <source>
        <dbReference type="Proteomes" id="UP000636505"/>
    </source>
</evidence>